<dbReference type="GO" id="GO:1990230">
    <property type="term" value="C:iron-sulfur cluster transfer complex"/>
    <property type="evidence" value="ECO:0007669"/>
    <property type="project" value="TreeGrafter"/>
</dbReference>
<dbReference type="GO" id="GO:0051259">
    <property type="term" value="P:protein complex oligomerization"/>
    <property type="evidence" value="ECO:0007669"/>
    <property type="project" value="InterPro"/>
</dbReference>
<sequence length="178" mass="20164">MPGAKFSADHFALLDLPRQQGLDSDELDQRFRSLQALVHPDRYLQAGDAQQRLAMQWATRVNEAYQILKSPGQRALYLLTLLGFDPQVESNTAMPTAFLMQQMELREEVMAARAASDEDSLEVAHATLLRDIAEAHQQLITLIDHQHDYKAAADLVRKLMFQEKLLYEINDALEAVTS</sequence>
<dbReference type="NCBIfam" id="NF002935">
    <property type="entry name" value="PRK03578.1"/>
    <property type="match status" value="1"/>
</dbReference>
<dbReference type="SUPFAM" id="SSF47144">
    <property type="entry name" value="HSC20 (HSCB), C-terminal oligomerisation domain"/>
    <property type="match status" value="1"/>
</dbReference>
<dbReference type="PANTHER" id="PTHR14021">
    <property type="entry name" value="IRON-SULFUR CLUSTER CO-CHAPERONE PROTEIN HSCB"/>
    <property type="match status" value="1"/>
</dbReference>
<protein>
    <recommendedName>
        <fullName evidence="4">Co-chaperone protein HscB homolog</fullName>
    </recommendedName>
</protein>
<reference evidence="6 7" key="1">
    <citation type="journal article" date="2015" name="Genome Announc.">
        <title>Complete Genome Sequence of a Novel Bacterium within the Family Rhodocyclaceae That Degrades Polycyclic Aromatic Hydrocarbons.</title>
        <authorList>
            <person name="Singleton D.R."/>
            <person name="Dickey A.N."/>
            <person name="Scholl E.H."/>
            <person name="Wright F.A."/>
            <person name="Aitken M.D."/>
        </authorList>
    </citation>
    <scope>NUCLEOTIDE SEQUENCE [LARGE SCALE GENOMIC DNA]</scope>
    <source>
        <strain evidence="7">PG1-Ca6</strain>
    </source>
</reference>
<dbReference type="InterPro" id="IPR036869">
    <property type="entry name" value="J_dom_sf"/>
</dbReference>
<dbReference type="SUPFAM" id="SSF46565">
    <property type="entry name" value="Chaperone J-domain"/>
    <property type="match status" value="1"/>
</dbReference>
<dbReference type="InterPro" id="IPR004640">
    <property type="entry name" value="HscB"/>
</dbReference>
<dbReference type="GO" id="GO:0001671">
    <property type="term" value="F:ATPase activator activity"/>
    <property type="evidence" value="ECO:0007669"/>
    <property type="project" value="InterPro"/>
</dbReference>
<dbReference type="NCBIfam" id="TIGR00714">
    <property type="entry name" value="hscB"/>
    <property type="match status" value="1"/>
</dbReference>
<evidence type="ECO:0000313" key="7">
    <source>
        <dbReference type="Proteomes" id="UP000061603"/>
    </source>
</evidence>
<evidence type="ECO:0000256" key="3">
    <source>
        <dbReference type="ARBA" id="ARBA00025596"/>
    </source>
</evidence>
<dbReference type="GO" id="GO:0051087">
    <property type="term" value="F:protein-folding chaperone binding"/>
    <property type="evidence" value="ECO:0007669"/>
    <property type="project" value="InterPro"/>
</dbReference>
<dbReference type="InterPro" id="IPR001623">
    <property type="entry name" value="DnaJ_domain"/>
</dbReference>
<dbReference type="PROSITE" id="PS50076">
    <property type="entry name" value="DNAJ_2"/>
    <property type="match status" value="1"/>
</dbReference>
<keyword evidence="7" id="KW-1185">Reference proteome</keyword>
<gene>
    <name evidence="4" type="primary">hscB</name>
    <name evidence="6" type="ORF">PG1C_03135</name>
</gene>
<dbReference type="AlphaFoldDB" id="A0A0C5JQ30"/>
<dbReference type="KEGG" id="rbu:PG1C_03135"/>
<evidence type="ECO:0000256" key="4">
    <source>
        <dbReference type="HAMAP-Rule" id="MF_00682"/>
    </source>
</evidence>
<evidence type="ECO:0000313" key="6">
    <source>
        <dbReference type="EMBL" id="AJP49371.1"/>
    </source>
</evidence>
<evidence type="ECO:0000256" key="2">
    <source>
        <dbReference type="ARBA" id="ARBA00023186"/>
    </source>
</evidence>
<comment type="similarity">
    <text evidence="1 4">Belongs to the HscB family.</text>
</comment>
<dbReference type="STRING" id="1565605.PG1C_03135"/>
<keyword evidence="2 4" id="KW-0143">Chaperone</keyword>
<dbReference type="Pfam" id="PF07743">
    <property type="entry name" value="HSCB_C"/>
    <property type="match status" value="1"/>
</dbReference>
<dbReference type="Gene3D" id="1.10.287.110">
    <property type="entry name" value="DnaJ domain"/>
    <property type="match status" value="1"/>
</dbReference>
<accession>A0A0C5JQ30</accession>
<dbReference type="PATRIC" id="fig|1565605.3.peg.659"/>
<dbReference type="HOGENOM" id="CLU_068529_2_1_4"/>
<dbReference type="EMBL" id="CP010554">
    <property type="protein sequence ID" value="AJP49371.1"/>
    <property type="molecule type" value="Genomic_DNA"/>
</dbReference>
<evidence type="ECO:0000256" key="1">
    <source>
        <dbReference type="ARBA" id="ARBA00010476"/>
    </source>
</evidence>
<dbReference type="Proteomes" id="UP000061603">
    <property type="component" value="Chromosome"/>
</dbReference>
<dbReference type="CDD" id="cd06257">
    <property type="entry name" value="DnaJ"/>
    <property type="match status" value="1"/>
</dbReference>
<feature type="domain" description="J" evidence="5">
    <location>
        <begin position="9"/>
        <end position="81"/>
    </location>
</feature>
<dbReference type="GO" id="GO:0044571">
    <property type="term" value="P:[2Fe-2S] cluster assembly"/>
    <property type="evidence" value="ECO:0007669"/>
    <property type="project" value="InterPro"/>
</dbReference>
<comment type="subunit">
    <text evidence="4">Interacts with HscA and stimulates its ATPase activity.</text>
</comment>
<dbReference type="GO" id="GO:0006457">
    <property type="term" value="P:protein folding"/>
    <property type="evidence" value="ECO:0007669"/>
    <property type="project" value="UniProtKB-UniRule"/>
</dbReference>
<evidence type="ECO:0000259" key="5">
    <source>
        <dbReference type="PROSITE" id="PS50076"/>
    </source>
</evidence>
<comment type="function">
    <text evidence="3 4">Co-chaperone involved in the maturation of iron-sulfur cluster-containing proteins. Seems to help targeting proteins to be folded toward HscA.</text>
</comment>
<dbReference type="Gene3D" id="1.20.1280.20">
    <property type="entry name" value="HscB, C-terminal domain"/>
    <property type="match status" value="1"/>
</dbReference>
<proteinExistence type="inferred from homology"/>
<dbReference type="InterPro" id="IPR009073">
    <property type="entry name" value="HscB_oligo_C"/>
</dbReference>
<dbReference type="Pfam" id="PF00226">
    <property type="entry name" value="DnaJ"/>
    <property type="match status" value="1"/>
</dbReference>
<dbReference type="SMART" id="SM00271">
    <property type="entry name" value="DnaJ"/>
    <property type="match status" value="1"/>
</dbReference>
<name>A0A0C5JQ30_9PROT</name>
<dbReference type="InterPro" id="IPR036386">
    <property type="entry name" value="HscB_C_sf"/>
</dbReference>
<organism evidence="6 7">
    <name type="scientific">Rugosibacter aromaticivorans</name>
    <dbReference type="NCBI Taxonomy" id="1565605"/>
    <lineage>
        <taxon>Bacteria</taxon>
        <taxon>Pseudomonadati</taxon>
        <taxon>Pseudomonadota</taxon>
        <taxon>Betaproteobacteria</taxon>
        <taxon>Nitrosomonadales</taxon>
        <taxon>Sterolibacteriaceae</taxon>
        <taxon>Rugosibacter</taxon>
    </lineage>
</organism>
<dbReference type="PANTHER" id="PTHR14021:SF15">
    <property type="entry name" value="IRON-SULFUR CLUSTER CO-CHAPERONE PROTEIN HSCB"/>
    <property type="match status" value="1"/>
</dbReference>
<dbReference type="HAMAP" id="MF_00682">
    <property type="entry name" value="HscB"/>
    <property type="match status" value="1"/>
</dbReference>